<dbReference type="InterPro" id="IPR000719">
    <property type="entry name" value="Prot_kinase_dom"/>
</dbReference>
<gene>
    <name evidence="12" type="ORF">MOQ_002752</name>
</gene>
<dbReference type="SMART" id="SM00220">
    <property type="entry name" value="S_TKc"/>
    <property type="match status" value="1"/>
</dbReference>
<evidence type="ECO:0000256" key="6">
    <source>
        <dbReference type="ARBA" id="ARBA00022840"/>
    </source>
</evidence>
<evidence type="ECO:0000256" key="1">
    <source>
        <dbReference type="ARBA" id="ARBA00012425"/>
    </source>
</evidence>
<evidence type="ECO:0000256" key="7">
    <source>
        <dbReference type="ARBA" id="ARBA00047811"/>
    </source>
</evidence>
<evidence type="ECO:0000256" key="2">
    <source>
        <dbReference type="ARBA" id="ARBA00022527"/>
    </source>
</evidence>
<dbReference type="AlphaFoldDB" id="K2N1M4"/>
<dbReference type="EMBL" id="AHKC01009274">
    <property type="protein sequence ID" value="EKF33380.1"/>
    <property type="molecule type" value="Genomic_DNA"/>
</dbReference>
<dbReference type="GO" id="GO:0005524">
    <property type="term" value="F:ATP binding"/>
    <property type="evidence" value="ECO:0007669"/>
    <property type="project" value="UniProtKB-UniRule"/>
</dbReference>
<evidence type="ECO:0000256" key="4">
    <source>
        <dbReference type="ARBA" id="ARBA00022741"/>
    </source>
</evidence>
<evidence type="ECO:0000256" key="3">
    <source>
        <dbReference type="ARBA" id="ARBA00022679"/>
    </source>
</evidence>
<feature type="binding site" evidence="9">
    <location>
        <position position="34"/>
    </location>
    <ligand>
        <name>ATP</name>
        <dbReference type="ChEBI" id="CHEBI:30616"/>
    </ligand>
</feature>
<dbReference type="GO" id="GO:0004693">
    <property type="term" value="F:cyclin-dependent protein serine/threonine kinase activity"/>
    <property type="evidence" value="ECO:0007669"/>
    <property type="project" value="UniProtKB-EC"/>
</dbReference>
<comment type="catalytic activity">
    <reaction evidence="7">
        <text>L-threonyl-[protein] + ATP = O-phospho-L-threonyl-[protein] + ADP + H(+)</text>
        <dbReference type="Rhea" id="RHEA:46608"/>
        <dbReference type="Rhea" id="RHEA-COMP:11060"/>
        <dbReference type="Rhea" id="RHEA-COMP:11605"/>
        <dbReference type="ChEBI" id="CHEBI:15378"/>
        <dbReference type="ChEBI" id="CHEBI:30013"/>
        <dbReference type="ChEBI" id="CHEBI:30616"/>
        <dbReference type="ChEBI" id="CHEBI:61977"/>
        <dbReference type="ChEBI" id="CHEBI:456216"/>
        <dbReference type="EC" id="2.7.11.22"/>
    </reaction>
</comment>
<dbReference type="PANTHER" id="PTHR24055">
    <property type="entry name" value="MITOGEN-ACTIVATED PROTEIN KINASE"/>
    <property type="match status" value="1"/>
</dbReference>
<evidence type="ECO:0000259" key="11">
    <source>
        <dbReference type="PROSITE" id="PS50011"/>
    </source>
</evidence>
<dbReference type="InterPro" id="IPR017441">
    <property type="entry name" value="Protein_kinase_ATP_BS"/>
</dbReference>
<dbReference type="PROSITE" id="PS50011">
    <property type="entry name" value="PROTEIN_KINASE_DOM"/>
    <property type="match status" value="1"/>
</dbReference>
<dbReference type="Pfam" id="PF00069">
    <property type="entry name" value="Pkinase"/>
    <property type="match status" value="1"/>
</dbReference>
<dbReference type="InterPro" id="IPR011009">
    <property type="entry name" value="Kinase-like_dom_sf"/>
</dbReference>
<feature type="compositionally biased region" description="Low complexity" evidence="10">
    <location>
        <begin position="564"/>
        <end position="593"/>
    </location>
</feature>
<keyword evidence="5 12" id="KW-0418">Kinase</keyword>
<dbReference type="FunFam" id="3.30.200.20:FF:000049">
    <property type="entry name" value="cyclin-dependent kinase-like 1 isoform X1"/>
    <property type="match status" value="1"/>
</dbReference>
<comment type="catalytic activity">
    <reaction evidence="8">
        <text>L-seryl-[protein] + ATP = O-phospho-L-seryl-[protein] + ADP + H(+)</text>
        <dbReference type="Rhea" id="RHEA:17989"/>
        <dbReference type="Rhea" id="RHEA-COMP:9863"/>
        <dbReference type="Rhea" id="RHEA-COMP:11604"/>
        <dbReference type="ChEBI" id="CHEBI:15378"/>
        <dbReference type="ChEBI" id="CHEBI:29999"/>
        <dbReference type="ChEBI" id="CHEBI:30616"/>
        <dbReference type="ChEBI" id="CHEBI:83421"/>
        <dbReference type="ChEBI" id="CHEBI:456216"/>
        <dbReference type="EC" id="2.7.11.22"/>
    </reaction>
</comment>
<dbReference type="InterPro" id="IPR008271">
    <property type="entry name" value="Ser/Thr_kinase_AS"/>
</dbReference>
<feature type="compositionally biased region" description="Polar residues" evidence="10">
    <location>
        <begin position="633"/>
        <end position="645"/>
    </location>
</feature>
<dbReference type="EC" id="2.7.11.22" evidence="1"/>
<dbReference type="Gene3D" id="3.30.200.20">
    <property type="entry name" value="Phosphorylase Kinase, domain 1"/>
    <property type="match status" value="1"/>
</dbReference>
<dbReference type="PROSITE" id="PS00108">
    <property type="entry name" value="PROTEIN_KINASE_ST"/>
    <property type="match status" value="1"/>
</dbReference>
<keyword evidence="2" id="KW-0723">Serine/threonine-protein kinase</keyword>
<dbReference type="Proteomes" id="UP000007350">
    <property type="component" value="Unassembled WGS sequence"/>
</dbReference>
<comment type="caution">
    <text evidence="12">The sequence shown here is derived from an EMBL/GenBank/DDBJ whole genome shotgun (WGS) entry which is preliminary data.</text>
</comment>
<feature type="compositionally biased region" description="Polar residues" evidence="10">
    <location>
        <begin position="464"/>
        <end position="473"/>
    </location>
</feature>
<feature type="domain" description="Protein kinase" evidence="11">
    <location>
        <begin position="4"/>
        <end position="286"/>
    </location>
</feature>
<dbReference type="CDD" id="cd07833">
    <property type="entry name" value="STKc_CDKL"/>
    <property type="match status" value="1"/>
</dbReference>
<sequence length="655" mass="71843">MEGYETLGILGEGTYGVVVKARHRATGRIVAIKKYKQAEDDNHVRKTSLREVRVLKQLRHPNVISLLDVFRRDGKLFLVFEYVENTILQLIEEKRHGLSPDEVRRYTYQLLNGVDYCHAHNIIHRDVKPENILVSKDGVLKLCDFGFARQLSSKGKYTDYVATRWYRAPELLVGDVFYGKAVDIWAIGCIFSELSDGQPLFPGESDLDQLALIMRSCGPVPDRMVDIFERNALYRRVAFPRTPLQETLQKRFKSCKASWLEFLTSCLRTDPAERPSCAMLMNMPYFTEDNFRVEYEAELRALFTQCQTLAVDASNSSGLVAGQPKAPLFPGETEETGEVFLPLLALPPRVLESEDGWSSENKVTSRGGVSMGNGCNGAPPFQQLGTLWSHYLGTTMNGGVNNSGELPSIGTRQMQTHHTMATPIFNGNKNTAKPENKVNKEMLISSIQTLKMAGGSTHGPLNPPSTSSQQGSKVSGVPQGISTHSRKNLKNQSMTSKKSDPVGGWKLGSLKKSIKFSYPMFPALPSGCSSPVSTAFTTTSSVALNALSVLRDANSNTVPKSMPNTHTNTVPTTTTTTTTNTNTNTTTPTTTVNAGTGDGVVNNNNHPPKSKRKQSKRPPVPGGAPASPPRVSGNTTSRHNVNGQKCSLHEVPSKR</sequence>
<feature type="region of interest" description="Disordered" evidence="10">
    <location>
        <begin position="555"/>
        <end position="655"/>
    </location>
</feature>
<dbReference type="InterPro" id="IPR050117">
    <property type="entry name" value="MAPK"/>
</dbReference>
<dbReference type="SUPFAM" id="SSF56112">
    <property type="entry name" value="Protein kinase-like (PK-like)"/>
    <property type="match status" value="1"/>
</dbReference>
<protein>
    <recommendedName>
        <fullName evidence="1">cyclin-dependent kinase</fullName>
        <ecNumber evidence="1">2.7.11.22</ecNumber>
    </recommendedName>
</protein>
<dbReference type="Gene3D" id="1.10.510.10">
    <property type="entry name" value="Transferase(Phosphotransferase) domain 1"/>
    <property type="match status" value="1"/>
</dbReference>
<keyword evidence="3" id="KW-0808">Transferase</keyword>
<name>K2N1M4_TRYCR</name>
<dbReference type="FunFam" id="1.10.510.10:FF:000624">
    <property type="entry name" value="Mitogen-activated protein kinase"/>
    <property type="match status" value="1"/>
</dbReference>
<evidence type="ECO:0000256" key="5">
    <source>
        <dbReference type="ARBA" id="ARBA00022777"/>
    </source>
</evidence>
<feature type="compositionally biased region" description="Pro residues" evidence="10">
    <location>
        <begin position="618"/>
        <end position="628"/>
    </location>
</feature>
<dbReference type="OrthoDB" id="272141at2759"/>
<evidence type="ECO:0000256" key="8">
    <source>
        <dbReference type="ARBA" id="ARBA00048367"/>
    </source>
</evidence>
<keyword evidence="4 9" id="KW-0547">Nucleotide-binding</keyword>
<reference evidence="12 13" key="1">
    <citation type="journal article" date="2012" name="BMC Genomics">
        <title>Comparative genomic analysis of human infective Trypanosoma cruzi lineages with the bat-restricted subspecies T. cruzi marinkellei.</title>
        <authorList>
            <person name="Franzen O."/>
            <person name="Talavera-Lopez C."/>
            <person name="Ochaya S."/>
            <person name="Butler C.E."/>
            <person name="Messenger L.A."/>
            <person name="Lewis M.D."/>
            <person name="Llewellyn M.S."/>
            <person name="Marinkelle C.J."/>
            <person name="Tyler K.M."/>
            <person name="Miles M.A."/>
            <person name="Andersson B."/>
        </authorList>
    </citation>
    <scope>NUCLEOTIDE SEQUENCE [LARGE SCALE GENOMIC DNA]</scope>
    <source>
        <strain evidence="12 13">B7</strain>
    </source>
</reference>
<keyword evidence="13" id="KW-1185">Reference proteome</keyword>
<evidence type="ECO:0000313" key="13">
    <source>
        <dbReference type="Proteomes" id="UP000007350"/>
    </source>
</evidence>
<keyword evidence="6 9" id="KW-0067">ATP-binding</keyword>
<evidence type="ECO:0000256" key="9">
    <source>
        <dbReference type="PROSITE-ProRule" id="PRU10141"/>
    </source>
</evidence>
<dbReference type="PROSITE" id="PS00107">
    <property type="entry name" value="PROTEIN_KINASE_ATP"/>
    <property type="match status" value="1"/>
</dbReference>
<evidence type="ECO:0000256" key="10">
    <source>
        <dbReference type="SAM" id="MobiDB-lite"/>
    </source>
</evidence>
<accession>K2N1M4</accession>
<evidence type="ECO:0000313" key="12">
    <source>
        <dbReference type="EMBL" id="EKF33380.1"/>
    </source>
</evidence>
<feature type="region of interest" description="Disordered" evidence="10">
    <location>
        <begin position="452"/>
        <end position="503"/>
    </location>
</feature>
<proteinExistence type="predicted"/>
<organism evidence="12 13">
    <name type="scientific">Trypanosoma cruzi marinkellei</name>
    <dbReference type="NCBI Taxonomy" id="85056"/>
    <lineage>
        <taxon>Eukaryota</taxon>
        <taxon>Discoba</taxon>
        <taxon>Euglenozoa</taxon>
        <taxon>Kinetoplastea</taxon>
        <taxon>Metakinetoplastina</taxon>
        <taxon>Trypanosomatida</taxon>
        <taxon>Trypanosomatidae</taxon>
        <taxon>Trypanosoma</taxon>
        <taxon>Schizotrypanum</taxon>
    </lineage>
</organism>